<evidence type="ECO:0000256" key="1">
    <source>
        <dbReference type="ARBA" id="ARBA00022801"/>
    </source>
</evidence>
<dbReference type="InterPro" id="IPR029058">
    <property type="entry name" value="AB_hydrolase_fold"/>
</dbReference>
<proteinExistence type="predicted"/>
<dbReference type="OrthoDB" id="2094269at2759"/>
<dbReference type="InterPro" id="IPR050593">
    <property type="entry name" value="LovG"/>
</dbReference>
<evidence type="ECO:0000259" key="2">
    <source>
        <dbReference type="Pfam" id="PF03959"/>
    </source>
</evidence>
<dbReference type="GO" id="GO:0005737">
    <property type="term" value="C:cytoplasm"/>
    <property type="evidence" value="ECO:0007669"/>
    <property type="project" value="TreeGrafter"/>
</dbReference>
<feature type="domain" description="Serine hydrolase" evidence="2">
    <location>
        <begin position="4"/>
        <end position="225"/>
    </location>
</feature>
<reference evidence="3 4" key="1">
    <citation type="journal article" date="2016" name="Mol. Biol. Evol.">
        <title>Comparative Genomics of Early-Diverging Mushroom-Forming Fungi Provides Insights into the Origins of Lignocellulose Decay Capabilities.</title>
        <authorList>
            <person name="Nagy L.G."/>
            <person name="Riley R."/>
            <person name="Tritt A."/>
            <person name="Adam C."/>
            <person name="Daum C."/>
            <person name="Floudas D."/>
            <person name="Sun H."/>
            <person name="Yadav J.S."/>
            <person name="Pangilinan J."/>
            <person name="Larsson K.H."/>
            <person name="Matsuura K."/>
            <person name="Barry K."/>
            <person name="Labutti K."/>
            <person name="Kuo R."/>
            <person name="Ohm R.A."/>
            <person name="Bhattacharya S.S."/>
            <person name="Shirouzu T."/>
            <person name="Yoshinaga Y."/>
            <person name="Martin F.M."/>
            <person name="Grigoriev I.V."/>
            <person name="Hibbett D.S."/>
        </authorList>
    </citation>
    <scope>NUCLEOTIDE SEQUENCE [LARGE SCALE GENOMIC DNA]</scope>
    <source>
        <strain evidence="3 4">HHB14362 ss-1</strain>
    </source>
</reference>
<evidence type="ECO:0000313" key="4">
    <source>
        <dbReference type="Proteomes" id="UP000076761"/>
    </source>
</evidence>
<dbReference type="SUPFAM" id="SSF53474">
    <property type="entry name" value="alpha/beta-Hydrolases"/>
    <property type="match status" value="1"/>
</dbReference>
<keyword evidence="1" id="KW-0378">Hydrolase</keyword>
<dbReference type="STRING" id="1314782.A0A165MY56"/>
<name>A0A165MY56_9AGAM</name>
<dbReference type="InParanoid" id="A0A165MY56"/>
<accession>A0A165MY56</accession>
<sequence>MASATRKILMLHGYSQNANIFSKRMAAIRKSMAKENVEFVFVDGPIVLQPADIPSNWGVPLEALGAAEAAAAEEDPALTPRGWWRANPDRTSTSGLEDSITLLRDILKRDRYEGIFGFSQGAAMAAIISVMLEKPEIHSPFLVDGKAPHPPLSFCVVVCGFRPEGSLCDGLFTLPFSTPTLHILGKGDVIVVEERSQALIDLSSNKRVLVHDGGHFVPLKASWRNFFKEYFLKPSWDIPTPAGAISSSTNDGPPGIDGN</sequence>
<dbReference type="AlphaFoldDB" id="A0A165MY56"/>
<dbReference type="Pfam" id="PF03959">
    <property type="entry name" value="FSH1"/>
    <property type="match status" value="1"/>
</dbReference>
<gene>
    <name evidence="3" type="ORF">NEOLEDRAFT_1078989</name>
</gene>
<dbReference type="EMBL" id="KV425656">
    <property type="protein sequence ID" value="KZT18928.1"/>
    <property type="molecule type" value="Genomic_DNA"/>
</dbReference>
<dbReference type="FunCoup" id="A0A165MY56">
    <property type="interactions" value="179"/>
</dbReference>
<evidence type="ECO:0000313" key="3">
    <source>
        <dbReference type="EMBL" id="KZT18928.1"/>
    </source>
</evidence>
<dbReference type="PANTHER" id="PTHR48070">
    <property type="entry name" value="ESTERASE OVCA2"/>
    <property type="match status" value="1"/>
</dbReference>
<dbReference type="Proteomes" id="UP000076761">
    <property type="component" value="Unassembled WGS sequence"/>
</dbReference>
<dbReference type="PANTHER" id="PTHR48070:SF6">
    <property type="entry name" value="ESTERASE OVCA2"/>
    <property type="match status" value="1"/>
</dbReference>
<protein>
    <submittedName>
        <fullName evidence="3">FSH1-domain-containing protein</fullName>
    </submittedName>
</protein>
<dbReference type="Gene3D" id="3.40.50.1820">
    <property type="entry name" value="alpha/beta hydrolase"/>
    <property type="match status" value="1"/>
</dbReference>
<dbReference type="InterPro" id="IPR005645">
    <property type="entry name" value="FSH-like_dom"/>
</dbReference>
<dbReference type="GO" id="GO:0005634">
    <property type="term" value="C:nucleus"/>
    <property type="evidence" value="ECO:0007669"/>
    <property type="project" value="TreeGrafter"/>
</dbReference>
<dbReference type="GO" id="GO:0016787">
    <property type="term" value="F:hydrolase activity"/>
    <property type="evidence" value="ECO:0007669"/>
    <property type="project" value="UniProtKB-KW"/>
</dbReference>
<keyword evidence="4" id="KW-1185">Reference proteome</keyword>
<organism evidence="3 4">
    <name type="scientific">Neolentinus lepideus HHB14362 ss-1</name>
    <dbReference type="NCBI Taxonomy" id="1314782"/>
    <lineage>
        <taxon>Eukaryota</taxon>
        <taxon>Fungi</taxon>
        <taxon>Dikarya</taxon>
        <taxon>Basidiomycota</taxon>
        <taxon>Agaricomycotina</taxon>
        <taxon>Agaricomycetes</taxon>
        <taxon>Gloeophyllales</taxon>
        <taxon>Gloeophyllaceae</taxon>
        <taxon>Neolentinus</taxon>
    </lineage>
</organism>